<organism evidence="1 2">
    <name type="scientific">Aegilops tauschii subsp. strangulata</name>
    <name type="common">Goatgrass</name>
    <dbReference type="NCBI Taxonomy" id="200361"/>
    <lineage>
        <taxon>Eukaryota</taxon>
        <taxon>Viridiplantae</taxon>
        <taxon>Streptophyta</taxon>
        <taxon>Embryophyta</taxon>
        <taxon>Tracheophyta</taxon>
        <taxon>Spermatophyta</taxon>
        <taxon>Magnoliopsida</taxon>
        <taxon>Liliopsida</taxon>
        <taxon>Poales</taxon>
        <taxon>Poaceae</taxon>
        <taxon>BOP clade</taxon>
        <taxon>Pooideae</taxon>
        <taxon>Triticodae</taxon>
        <taxon>Triticeae</taxon>
        <taxon>Triticinae</taxon>
        <taxon>Aegilops</taxon>
    </lineage>
</organism>
<reference evidence="1" key="4">
    <citation type="submission" date="2019-03" db="UniProtKB">
        <authorList>
            <consortium name="EnsemblPlants"/>
        </authorList>
    </citation>
    <scope>IDENTIFICATION</scope>
</reference>
<evidence type="ECO:0000313" key="2">
    <source>
        <dbReference type="Proteomes" id="UP000015105"/>
    </source>
</evidence>
<accession>A0A453EGQ7</accession>
<keyword evidence="2" id="KW-1185">Reference proteome</keyword>
<protein>
    <submittedName>
        <fullName evidence="1">Uncharacterized protein</fullName>
    </submittedName>
</protein>
<reference evidence="2" key="2">
    <citation type="journal article" date="2017" name="Nat. Plants">
        <title>The Aegilops tauschii genome reveals multiple impacts of transposons.</title>
        <authorList>
            <person name="Zhao G."/>
            <person name="Zou C."/>
            <person name="Li K."/>
            <person name="Wang K."/>
            <person name="Li T."/>
            <person name="Gao L."/>
            <person name="Zhang X."/>
            <person name="Wang H."/>
            <person name="Yang Z."/>
            <person name="Liu X."/>
            <person name="Jiang W."/>
            <person name="Mao L."/>
            <person name="Kong X."/>
            <person name="Jiao Y."/>
            <person name="Jia J."/>
        </authorList>
    </citation>
    <scope>NUCLEOTIDE SEQUENCE [LARGE SCALE GENOMIC DNA]</scope>
    <source>
        <strain evidence="2">cv. AL8/78</strain>
    </source>
</reference>
<sequence>EAYWRLRGTQRWVLRGDANTVYFQVIANGRRRRNSIRCLWDGDSQLVRPSDIRAHVDGFYKALFSPTLRGG</sequence>
<reference evidence="1" key="5">
    <citation type="journal article" date="2021" name="G3 (Bethesda)">
        <title>Aegilops tauschii genome assembly Aet v5.0 features greater sequence contiguity and improved annotation.</title>
        <authorList>
            <person name="Wang L."/>
            <person name="Zhu T."/>
            <person name="Rodriguez J.C."/>
            <person name="Deal K.R."/>
            <person name="Dubcovsky J."/>
            <person name="McGuire P.E."/>
            <person name="Lux T."/>
            <person name="Spannagl M."/>
            <person name="Mayer K.F.X."/>
            <person name="Baldrich P."/>
            <person name="Meyers B.C."/>
            <person name="Huo N."/>
            <person name="Gu Y.Q."/>
            <person name="Zhou H."/>
            <person name="Devos K.M."/>
            <person name="Bennetzen J.L."/>
            <person name="Unver T."/>
            <person name="Budak H."/>
            <person name="Gulick P.J."/>
            <person name="Galiba G."/>
            <person name="Kalapos B."/>
            <person name="Nelson D.R."/>
            <person name="Li P."/>
            <person name="You F.M."/>
            <person name="Luo M.C."/>
            <person name="Dvorak J."/>
        </authorList>
    </citation>
    <scope>NUCLEOTIDE SEQUENCE [LARGE SCALE GENOMIC DNA]</scope>
    <source>
        <strain evidence="1">cv. AL8/78</strain>
    </source>
</reference>
<name>A0A453EGQ7_AEGTS</name>
<dbReference type="AlphaFoldDB" id="A0A453EGQ7"/>
<reference evidence="2" key="1">
    <citation type="journal article" date="2014" name="Science">
        <title>Ancient hybridizations among the ancestral genomes of bread wheat.</title>
        <authorList>
            <consortium name="International Wheat Genome Sequencing Consortium,"/>
            <person name="Marcussen T."/>
            <person name="Sandve S.R."/>
            <person name="Heier L."/>
            <person name="Spannagl M."/>
            <person name="Pfeifer M."/>
            <person name="Jakobsen K.S."/>
            <person name="Wulff B.B."/>
            <person name="Steuernagel B."/>
            <person name="Mayer K.F."/>
            <person name="Olsen O.A."/>
        </authorList>
    </citation>
    <scope>NUCLEOTIDE SEQUENCE [LARGE SCALE GENOMIC DNA]</scope>
    <source>
        <strain evidence="2">cv. AL8/78</strain>
    </source>
</reference>
<dbReference type="Gramene" id="AET3Gv20336000.1">
    <property type="protein sequence ID" value="AET3Gv20336000.1"/>
    <property type="gene ID" value="AET3Gv20336000"/>
</dbReference>
<dbReference type="EnsemblPlants" id="AET3Gv20336000.1">
    <property type="protein sequence ID" value="AET3Gv20336000.1"/>
    <property type="gene ID" value="AET3Gv20336000"/>
</dbReference>
<proteinExistence type="predicted"/>
<dbReference type="Proteomes" id="UP000015105">
    <property type="component" value="Chromosome 3D"/>
</dbReference>
<reference evidence="1" key="3">
    <citation type="journal article" date="2017" name="Nature">
        <title>Genome sequence of the progenitor of the wheat D genome Aegilops tauschii.</title>
        <authorList>
            <person name="Luo M.C."/>
            <person name="Gu Y.Q."/>
            <person name="Puiu D."/>
            <person name="Wang H."/>
            <person name="Twardziok S.O."/>
            <person name="Deal K.R."/>
            <person name="Huo N."/>
            <person name="Zhu T."/>
            <person name="Wang L."/>
            <person name="Wang Y."/>
            <person name="McGuire P.E."/>
            <person name="Liu S."/>
            <person name="Long H."/>
            <person name="Ramasamy R.K."/>
            <person name="Rodriguez J.C."/>
            <person name="Van S.L."/>
            <person name="Yuan L."/>
            <person name="Wang Z."/>
            <person name="Xia Z."/>
            <person name="Xiao L."/>
            <person name="Anderson O.D."/>
            <person name="Ouyang S."/>
            <person name="Liang Y."/>
            <person name="Zimin A.V."/>
            <person name="Pertea G."/>
            <person name="Qi P."/>
            <person name="Bennetzen J.L."/>
            <person name="Dai X."/>
            <person name="Dawson M.W."/>
            <person name="Muller H.G."/>
            <person name="Kugler K."/>
            <person name="Rivarola-Duarte L."/>
            <person name="Spannagl M."/>
            <person name="Mayer K.F.X."/>
            <person name="Lu F.H."/>
            <person name="Bevan M.W."/>
            <person name="Leroy P."/>
            <person name="Li P."/>
            <person name="You F.M."/>
            <person name="Sun Q."/>
            <person name="Liu Z."/>
            <person name="Lyons E."/>
            <person name="Wicker T."/>
            <person name="Salzberg S.L."/>
            <person name="Devos K.M."/>
            <person name="Dvorak J."/>
        </authorList>
    </citation>
    <scope>NUCLEOTIDE SEQUENCE [LARGE SCALE GENOMIC DNA]</scope>
    <source>
        <strain evidence="1">cv. AL8/78</strain>
    </source>
</reference>
<evidence type="ECO:0000313" key="1">
    <source>
        <dbReference type="EnsemblPlants" id="AET3Gv20336000.1"/>
    </source>
</evidence>